<accession>A0A191ZDX3</accession>
<dbReference type="EMBL" id="CP016027">
    <property type="protein sequence ID" value="ANJ66064.1"/>
    <property type="molecule type" value="Genomic_DNA"/>
</dbReference>
<dbReference type="Proteomes" id="UP000078596">
    <property type="component" value="Chromosome"/>
</dbReference>
<organism evidence="1 2">
    <name type="scientific">Halothiobacillus diazotrophicus</name>
    <dbReference type="NCBI Taxonomy" id="1860122"/>
    <lineage>
        <taxon>Bacteria</taxon>
        <taxon>Pseudomonadati</taxon>
        <taxon>Pseudomonadota</taxon>
        <taxon>Gammaproteobacteria</taxon>
        <taxon>Chromatiales</taxon>
        <taxon>Halothiobacillaceae</taxon>
        <taxon>Halothiobacillus</taxon>
    </lineage>
</organism>
<reference evidence="1 2" key="1">
    <citation type="submission" date="2016-06" db="EMBL/GenBank/DDBJ databases">
        <title>Insight into the functional genes involving in sulfur oxidation in Pearl River water.</title>
        <authorList>
            <person name="Luo J."/>
            <person name="Tan X."/>
            <person name="Lin W."/>
        </authorList>
    </citation>
    <scope>NUCLEOTIDE SEQUENCE [LARGE SCALE GENOMIC DNA]</scope>
    <source>
        <strain evidence="1 2">LS2</strain>
    </source>
</reference>
<sequence length="1110" mass="116071">MDSISVNRIIGNVDNALRTATISASTQRGSTDIRQTSVSRQGRGRMNLTGSYTGASDTTVDVQVLGGSGSAMRASAPVVRGVGNGKMTISAIAPGAVAETLTFTLLDAGEPAVAATLDFYGVTLAAQIPGLPGNSLSLTVTRNLSEAPLSFATLEAINKGTVDFDGTQFDWGGPPTSDGNIPANAPRIRFEGFPQVFRQWKAWTGSVWSYHIDPMPEYEIPPETRILGVTGGYTLSLTDGNTLETYSAVTLYDFLTQISARSALITVQGVIAADRAPGGMAITDIPLRTDAHALPATSAIRSIYAEPIANVAAAANAPTELITIRCQGGAANSETWTVSGSVSGLLNGATTGTAYSNGPIAFEIPRIVAPRSAQARISGKATLAARTSSGAILPAICWSPLVLGSQASDKTITFTYKARPSSTCDCSTMTVGSISSKCLGLEGVTMTNINPDYLARLTAVYTWRDELVQANTNSGNNGWQVNVKIIGVNDTPCVQWAIGDTYGSSAMAQAFADTLAGTKVAISGSMPNLSATFTDSNGNTVFIQSSLNVSAQNWPECLPIDAPNSVLAVGSAIVEPINSGKVFNADTSDIDLVDAAIGIILPCLLDVIDNADAVTQWDTLWSSVRADMGTMAGGPYQASSVKYFARYRSQCDLIRLTAGILPKSDASTAAGDGCWHDDPTTAFWWVPDDTDYPPAFSNQIYVAAKKDGDGVWQSTQEFGFGLAIDCVDKLVDGDQFQIKISGTGGGASYVAGDQFVIPLVAAQAAAFSQGTDGSSVQTWTVRGSISGALPDWAWDPANPNDYVNGPARTQLAAGGIPFEVGDVISYQIEGGQLQWRRDGGTWQTADLYGAAIDLGDGLVLSAVPGAAPSFLPGDAWTFDALATHGPDRLRLPRIGKGFSWDGDTVVLDIDLGSVTACPILLIALHSLPVTAGVTISGGDVAIGEWSSNPAISNGPIVSFSAGRTGRYLRVLVTGAGTGAQIGWLYAGSGWQPTVGASSLELVRQYGLARGQGLNPAALYRGRGMGGNWRWSIDQGSALESDNADALIALVDHVAAEGIEPVCMVPDVREPGRAALVLIDTDLLTLSDRVNWQYQSNRLISVDLPLKAVLA</sequence>
<gene>
    <name evidence="1" type="ORF">A9404_00520</name>
</gene>
<dbReference type="KEGG" id="haz:A9404_00520"/>
<evidence type="ECO:0000313" key="1">
    <source>
        <dbReference type="EMBL" id="ANJ66064.1"/>
    </source>
</evidence>
<dbReference type="OrthoDB" id="8821269at2"/>
<dbReference type="STRING" id="1860122.A9404_00520"/>
<protein>
    <submittedName>
        <fullName evidence="1">Uncharacterized protein</fullName>
    </submittedName>
</protein>
<dbReference type="AlphaFoldDB" id="A0A191ZDX3"/>
<name>A0A191ZDX3_9GAMM</name>
<evidence type="ECO:0000313" key="2">
    <source>
        <dbReference type="Proteomes" id="UP000078596"/>
    </source>
</evidence>
<dbReference type="RefSeq" id="WP_066097690.1">
    <property type="nucleotide sequence ID" value="NZ_CP016027.1"/>
</dbReference>
<keyword evidence="2" id="KW-1185">Reference proteome</keyword>
<proteinExistence type="predicted"/>